<comment type="caution">
    <text evidence="2">The sequence shown here is derived from an EMBL/GenBank/DDBJ whole genome shotgun (WGS) entry which is preliminary data.</text>
</comment>
<dbReference type="RefSeq" id="WP_099093556.1">
    <property type="nucleotide sequence ID" value="NZ_PDNU01000001.1"/>
</dbReference>
<name>A0A2C7AJB7_9PROT</name>
<feature type="transmembrane region" description="Helical" evidence="1">
    <location>
        <begin position="53"/>
        <end position="72"/>
    </location>
</feature>
<evidence type="ECO:0000313" key="3">
    <source>
        <dbReference type="Proteomes" id="UP000223527"/>
    </source>
</evidence>
<keyword evidence="3" id="KW-1185">Reference proteome</keyword>
<organism evidence="2 3">
    <name type="scientific">Teichococcus rhizosphaerae</name>
    <dbReference type="NCBI Taxonomy" id="1335062"/>
    <lineage>
        <taxon>Bacteria</taxon>
        <taxon>Pseudomonadati</taxon>
        <taxon>Pseudomonadota</taxon>
        <taxon>Alphaproteobacteria</taxon>
        <taxon>Acetobacterales</taxon>
        <taxon>Roseomonadaceae</taxon>
        <taxon>Roseomonas</taxon>
    </lineage>
</organism>
<evidence type="ECO:0000313" key="2">
    <source>
        <dbReference type="EMBL" id="PHK96867.1"/>
    </source>
</evidence>
<dbReference type="OrthoDB" id="7945729at2"/>
<proteinExistence type="predicted"/>
<keyword evidence="1" id="KW-0812">Transmembrane</keyword>
<dbReference type="Proteomes" id="UP000223527">
    <property type="component" value="Unassembled WGS sequence"/>
</dbReference>
<dbReference type="EMBL" id="PDNU01000001">
    <property type="protein sequence ID" value="PHK96867.1"/>
    <property type="molecule type" value="Genomic_DNA"/>
</dbReference>
<evidence type="ECO:0000256" key="1">
    <source>
        <dbReference type="SAM" id="Phobius"/>
    </source>
</evidence>
<reference evidence="2 3" key="1">
    <citation type="submission" date="2017-10" db="EMBL/GenBank/DDBJ databases">
        <authorList>
            <person name="Banno H."/>
            <person name="Chua N.-H."/>
        </authorList>
    </citation>
    <scope>NUCLEOTIDE SEQUENCE [LARGE SCALE GENOMIC DNA]</scope>
    <source>
        <strain evidence="2 3">YW11</strain>
    </source>
</reference>
<accession>A0A2C7AJB7</accession>
<protein>
    <submittedName>
        <fullName evidence="2">Uncharacterized protein</fullName>
    </submittedName>
</protein>
<sequence length="73" mass="7750">MMPDTHAKPASDVLADFAAPPARGDWHKVQRPAYHAEEGGGDRSDWATLLKSAMVVMLGVAVLTAFLSGVMAQ</sequence>
<dbReference type="AlphaFoldDB" id="A0A2C7AJB7"/>
<gene>
    <name evidence="2" type="ORF">CR162_00380</name>
</gene>
<keyword evidence="1" id="KW-1133">Transmembrane helix</keyword>
<keyword evidence="1" id="KW-0472">Membrane</keyword>